<dbReference type="GO" id="GO:0044550">
    <property type="term" value="P:secondary metabolite biosynthetic process"/>
    <property type="evidence" value="ECO:0007669"/>
    <property type="project" value="TreeGrafter"/>
</dbReference>
<comment type="caution">
    <text evidence="5">The sequence shown here is derived from an EMBL/GenBank/DDBJ whole genome shotgun (WGS) entry which is preliminary data.</text>
</comment>
<dbReference type="InterPro" id="IPR010071">
    <property type="entry name" value="AA_adenyl_dom"/>
</dbReference>
<proteinExistence type="predicted"/>
<name>A0A4U3M9Q8_9ACTN</name>
<dbReference type="Proteomes" id="UP000308705">
    <property type="component" value="Unassembled WGS sequence"/>
</dbReference>
<dbReference type="GO" id="GO:0043041">
    <property type="term" value="P:amino acid activation for nonribosomal peptide biosynthetic process"/>
    <property type="evidence" value="ECO:0007669"/>
    <property type="project" value="TreeGrafter"/>
</dbReference>
<dbReference type="PROSITE" id="PS00012">
    <property type="entry name" value="PHOSPHOPANTETHEINE"/>
    <property type="match status" value="2"/>
</dbReference>
<evidence type="ECO:0000256" key="2">
    <source>
        <dbReference type="ARBA" id="ARBA00022450"/>
    </source>
</evidence>
<keyword evidence="6" id="KW-1185">Reference proteome</keyword>
<dbReference type="PROSITE" id="PS00455">
    <property type="entry name" value="AMP_BINDING"/>
    <property type="match status" value="2"/>
</dbReference>
<dbReference type="InterPro" id="IPR036736">
    <property type="entry name" value="ACP-like_sf"/>
</dbReference>
<dbReference type="PANTHER" id="PTHR45527">
    <property type="entry name" value="NONRIBOSOMAL PEPTIDE SYNTHETASE"/>
    <property type="match status" value="1"/>
</dbReference>
<evidence type="ECO:0000313" key="5">
    <source>
        <dbReference type="EMBL" id="TKK85320.1"/>
    </source>
</evidence>
<feature type="domain" description="Carrier" evidence="4">
    <location>
        <begin position="911"/>
        <end position="982"/>
    </location>
</feature>
<dbReference type="InterPro" id="IPR023213">
    <property type="entry name" value="CAT-like_dom_sf"/>
</dbReference>
<feature type="domain" description="Carrier" evidence="4">
    <location>
        <begin position="1871"/>
        <end position="1946"/>
    </location>
</feature>
<accession>A0A4U3M9Q8</accession>
<dbReference type="PROSITE" id="PS50075">
    <property type="entry name" value="CARRIER"/>
    <property type="match status" value="2"/>
</dbReference>
<evidence type="ECO:0000313" key="6">
    <source>
        <dbReference type="Proteomes" id="UP000308705"/>
    </source>
</evidence>
<dbReference type="InterPro" id="IPR001242">
    <property type="entry name" value="Condensation_dom"/>
</dbReference>
<dbReference type="PANTHER" id="PTHR45527:SF1">
    <property type="entry name" value="FATTY ACID SYNTHASE"/>
    <property type="match status" value="1"/>
</dbReference>
<dbReference type="InterPro" id="IPR025110">
    <property type="entry name" value="AMP-bd_C"/>
</dbReference>
<gene>
    <name evidence="5" type="ORF">FDA94_25750</name>
</gene>
<dbReference type="CDD" id="cd05930">
    <property type="entry name" value="A_NRPS"/>
    <property type="match status" value="2"/>
</dbReference>
<dbReference type="InterPro" id="IPR042099">
    <property type="entry name" value="ANL_N_sf"/>
</dbReference>
<dbReference type="SMART" id="SM00823">
    <property type="entry name" value="PKS_PP"/>
    <property type="match status" value="2"/>
</dbReference>
<organism evidence="5 6">
    <name type="scientific">Herbidospora galbida</name>
    <dbReference type="NCBI Taxonomy" id="2575442"/>
    <lineage>
        <taxon>Bacteria</taxon>
        <taxon>Bacillati</taxon>
        <taxon>Actinomycetota</taxon>
        <taxon>Actinomycetes</taxon>
        <taxon>Streptosporangiales</taxon>
        <taxon>Streptosporangiaceae</taxon>
        <taxon>Herbidospora</taxon>
    </lineage>
</organism>
<keyword evidence="3" id="KW-0597">Phosphoprotein</keyword>
<dbReference type="OrthoDB" id="3802848at2"/>
<dbReference type="NCBIfam" id="TIGR01733">
    <property type="entry name" value="AA-adenyl-dom"/>
    <property type="match status" value="1"/>
</dbReference>
<dbReference type="InterPro" id="IPR020806">
    <property type="entry name" value="PKS_PP-bd"/>
</dbReference>
<dbReference type="Pfam" id="PF13193">
    <property type="entry name" value="AMP-binding_C"/>
    <property type="match status" value="2"/>
</dbReference>
<dbReference type="Pfam" id="PF00550">
    <property type="entry name" value="PP-binding"/>
    <property type="match status" value="2"/>
</dbReference>
<dbReference type="InterPro" id="IPR000873">
    <property type="entry name" value="AMP-dep_synth/lig_dom"/>
</dbReference>
<dbReference type="GO" id="GO:0031177">
    <property type="term" value="F:phosphopantetheine binding"/>
    <property type="evidence" value="ECO:0007669"/>
    <property type="project" value="InterPro"/>
</dbReference>
<reference evidence="5 6" key="1">
    <citation type="submission" date="2019-04" db="EMBL/GenBank/DDBJ databases">
        <title>Herbidospora sp. NEAU-GS14.nov., a novel actinomycete isolated from soil.</title>
        <authorList>
            <person name="Han L."/>
        </authorList>
    </citation>
    <scope>NUCLEOTIDE SEQUENCE [LARGE SCALE GENOMIC DNA]</scope>
    <source>
        <strain evidence="5 6">NEAU-GS14</strain>
    </source>
</reference>
<evidence type="ECO:0000259" key="4">
    <source>
        <dbReference type="PROSITE" id="PS50075"/>
    </source>
</evidence>
<dbReference type="Pfam" id="PF00501">
    <property type="entry name" value="AMP-binding"/>
    <property type="match status" value="2"/>
</dbReference>
<dbReference type="InterPro" id="IPR045851">
    <property type="entry name" value="AMP-bd_C_sf"/>
</dbReference>
<dbReference type="Gene3D" id="3.40.50.1820">
    <property type="entry name" value="alpha/beta hydrolase"/>
    <property type="match status" value="1"/>
</dbReference>
<dbReference type="CDD" id="cd19531">
    <property type="entry name" value="LCL_NRPS-like"/>
    <property type="match status" value="2"/>
</dbReference>
<dbReference type="SUPFAM" id="SSF52777">
    <property type="entry name" value="CoA-dependent acyltransferases"/>
    <property type="match status" value="4"/>
</dbReference>
<dbReference type="Gene3D" id="3.30.559.10">
    <property type="entry name" value="Chloramphenicol acetyltransferase-like domain"/>
    <property type="match status" value="2"/>
</dbReference>
<dbReference type="InterPro" id="IPR020845">
    <property type="entry name" value="AMP-binding_CS"/>
</dbReference>
<dbReference type="GO" id="GO:0003824">
    <property type="term" value="F:catalytic activity"/>
    <property type="evidence" value="ECO:0007669"/>
    <property type="project" value="InterPro"/>
</dbReference>
<dbReference type="Gene3D" id="3.30.300.30">
    <property type="match status" value="2"/>
</dbReference>
<keyword evidence="2" id="KW-0596">Phosphopantetheine</keyword>
<dbReference type="SUPFAM" id="SSF47336">
    <property type="entry name" value="ACP-like"/>
    <property type="match status" value="2"/>
</dbReference>
<evidence type="ECO:0000256" key="1">
    <source>
        <dbReference type="ARBA" id="ARBA00001957"/>
    </source>
</evidence>
<dbReference type="GO" id="GO:0008610">
    <property type="term" value="P:lipid biosynthetic process"/>
    <property type="evidence" value="ECO:0007669"/>
    <property type="project" value="UniProtKB-ARBA"/>
</dbReference>
<comment type="cofactor">
    <cofactor evidence="1">
        <name>pantetheine 4'-phosphate</name>
        <dbReference type="ChEBI" id="CHEBI:47942"/>
    </cofactor>
</comment>
<dbReference type="EMBL" id="SZQA01000028">
    <property type="protein sequence ID" value="TKK85320.1"/>
    <property type="molecule type" value="Genomic_DNA"/>
</dbReference>
<evidence type="ECO:0000256" key="3">
    <source>
        <dbReference type="ARBA" id="ARBA00022553"/>
    </source>
</evidence>
<dbReference type="InterPro" id="IPR029058">
    <property type="entry name" value="AB_hydrolase_fold"/>
</dbReference>
<dbReference type="SUPFAM" id="SSF56801">
    <property type="entry name" value="Acetyl-CoA synthetase-like"/>
    <property type="match status" value="2"/>
</dbReference>
<dbReference type="Gene3D" id="3.40.50.12780">
    <property type="entry name" value="N-terminal domain of ligase-like"/>
    <property type="match status" value="2"/>
</dbReference>
<dbReference type="Gene3D" id="3.30.559.30">
    <property type="entry name" value="Nonribosomal peptide synthetase, condensation domain"/>
    <property type="match status" value="2"/>
</dbReference>
<dbReference type="InterPro" id="IPR006162">
    <property type="entry name" value="Ppantetheine_attach_site"/>
</dbReference>
<dbReference type="GO" id="GO:0005829">
    <property type="term" value="C:cytosol"/>
    <property type="evidence" value="ECO:0007669"/>
    <property type="project" value="TreeGrafter"/>
</dbReference>
<dbReference type="Gene3D" id="1.10.1200.10">
    <property type="entry name" value="ACP-like"/>
    <property type="match status" value="1"/>
</dbReference>
<sequence length="1967" mass="210978">MTETRACRPLCPRGSLTPTSLTVSKLSSLCLAVLPLARALSPGQERLWFLHQLDPADPSYTTCHAYRLRGPLDVPRLARAFETAATRQENLRTRFPTAAAEVLPPGPVPIVQVRAADADEAREVVRELSNAPMDLSQPPIKVVLIELAPDDHVLAIALHHIIADGLSVAVLARELADAYGGTGALPPLKPQVHAPEAAHTGWWVERLQGVPVLDLPTDLPRPARRGGAGAEVIVDIDAATAARAAETARRMRATPFMLYLTAFAVFLSRHSGQDDFCVGTPVSRRDDLGLEQVIGHLTNMLPLRLAPAGTFAEAVRATRRTLIEAMSHADVPLERVIAELGLPRDLSRTPVYQTMFALHSYTAETVSSPLPGLDAESFPSGWTGARCDLSLDLWPHPDGTITGSLIYATELFTEATARNLAARFATLLAALLDDPDRPLDAVNLLPDDERAWLTEQGHGAPGYDVATWTSLFVEQARRTPDALAVDDVTYDELLRWASSVAASLPPARLVAIRTSRGVQTIVAMLAAHFAGAAYLPVDPAYPQARVEYILKDSGAEVVLRDEDLVVPEADFAPTSSDEAAYILYTSGSTGRPKGVVVPHPALANLLLGMRDVVGSTPDDVWLALTSTAFDISAVELFLPLITGGRVVFADDARDAQVVADLIRDHGVTHVQATPSGWRVLLTADWPPVTAITAGEPLPPKLARELTARTRRLINGYGPTETTIYSTTWDVPRDAEAISIGHPTPGTVVRVVAPHGDLAPIGVPGELRIGGLGVARGYHDRPELTAERFTPDRFYRTGDLVRMLGDGTLEFLGRTDNQVKLRGHRIELGEIETVLESIDGVGQAVCAVQDDTIVAFVTGDAANVRDETRRVLPAYMVPSRVVVLDALPLTPNGKVDRKALPKVAAAPAAARPLTTPTERLVAKVYADVLRTGLPGGDDDFFALGGHSLLATRVIARLPVRLPVSTVFLHPTVAGLAAQVDAARPPVDHVPRPRPAGTTPPLSAGQERLWFLNRLHPDTDAGFNMWMVRRLEGDLDRVRLQDALTTVARRHEILRTSFPAVDGEPVVEILDTTPVIEWITADDAAQPVADRVNTPFDLTAGPAIRVTVAEVPGAHVLCLVAHHITGDGVSLNILLDELADAYSGVDLPPVPLQFGDVAVWQRARDADAAVDYWRRQLASPTPLDLQPDRPRTGNAGPGATVAFRIGLAETERLVALARDNRVTLFMALLAAYQTTLARHTGRTDILVGTSNAGRDTVALESVIGYLTDILVLRGDLSGDPLFTDLLRSTRATVLDAFQHRGVPFEKLVTELRLERDLTRTPVFQTMAILHTHETGRVPRPFTGLTVTDLPSGHAQAKFDLLLEAWQDAEGLHVQLEYDTLLYDAATAEGLAARLETLLRGVVADPARRLSELPLLTDADLAFLDEAGHGPALPDPERVPAMIARQIAERPDAVAIRTDGRTVTYGELPIAVHENGRTIREVGLDRTPEGIGALLGAWASGAAYLPVDPELPEARKAFLRAEAAGGGYEDAAYVLFTSGSTGTPKGVVVGHRALATRVAWMREAYELTPDDHVVQFAAYSFDTHAEEIYPALAAGATLELLPGGPLTLPAFLASPRGRDVTVLDLPTAYFHELVTLDVELPPGLRLVVLGGEELSGAAVARWRARFGDSVRLVNTYGPTEGTVIATAGDVTGEERPSIGRPVGGTVALVLDAHGRPVPPGMPGELCLGGPGLADGYLNRPALTAERFQPTPQGRLYLTGDRARFLADGRLEFLGRVDDQVKVRGHRIEPAEVELRLTAHPAVTGAVVVADADRLVAYVAGTRTDLTEWAGDALPAYMVPSVWMWLDALPLTTHGKVDKRALPAPDAGASLGHVPPRGDAEALVAEVYDSVLGLTGVGALDDFFAIGGHSLLAARALARIKAITGIEVPIRVIFDSPTVEKLAAVLEEMIVAELDELSDEEAAALVHGTPQ</sequence>
<dbReference type="InterPro" id="IPR009081">
    <property type="entry name" value="PP-bd_ACP"/>
</dbReference>
<protein>
    <submittedName>
        <fullName evidence="5">Amino acid adenylation domain-containing protein</fullName>
    </submittedName>
</protein>
<dbReference type="Pfam" id="PF00668">
    <property type="entry name" value="Condensation"/>
    <property type="match status" value="2"/>
</dbReference>